<sequence>MEEVKFSASSIPNSPWLSGRSLCKPWRLVVSSAGAASQFILSTFTAFLQRCLSSQQRCGASRRRRTHGDAGLASATTHLELSTLCLSPHHLPPHHRPSFRRTTSSMAATRELAGVRPLLLPWQCPPLSPDDELDGGSTKHGESSPGPVVSSLAGGPPLPAGDEETDVEVGWQFGRSGR</sequence>
<dbReference type="Gramene" id="OGLUM04G09610.1">
    <property type="protein sequence ID" value="OGLUM04G09610.1"/>
    <property type="gene ID" value="OGLUM04G09610"/>
</dbReference>
<evidence type="ECO:0000256" key="1">
    <source>
        <dbReference type="SAM" id="MobiDB-lite"/>
    </source>
</evidence>
<reference evidence="2" key="2">
    <citation type="submission" date="2018-05" db="EMBL/GenBank/DDBJ databases">
        <title>OgluRS3 (Oryza glumaepatula Reference Sequence Version 3).</title>
        <authorList>
            <person name="Zhang J."/>
            <person name="Kudrna D."/>
            <person name="Lee S."/>
            <person name="Talag J."/>
            <person name="Welchert J."/>
            <person name="Wing R.A."/>
        </authorList>
    </citation>
    <scope>NUCLEOTIDE SEQUENCE [LARGE SCALE GENOMIC DNA]</scope>
</reference>
<feature type="region of interest" description="Disordered" evidence="1">
    <location>
        <begin position="126"/>
        <end position="178"/>
    </location>
</feature>
<protein>
    <submittedName>
        <fullName evidence="2">Uncharacterized protein</fullName>
    </submittedName>
</protein>
<dbReference type="Proteomes" id="UP000026961">
    <property type="component" value="Chromosome 4"/>
</dbReference>
<proteinExistence type="predicted"/>
<evidence type="ECO:0000313" key="3">
    <source>
        <dbReference type="Proteomes" id="UP000026961"/>
    </source>
</evidence>
<evidence type="ECO:0000313" key="2">
    <source>
        <dbReference type="EnsemblPlants" id="OGLUM04G09610.1"/>
    </source>
</evidence>
<organism evidence="2">
    <name type="scientific">Oryza glumipatula</name>
    <dbReference type="NCBI Taxonomy" id="40148"/>
    <lineage>
        <taxon>Eukaryota</taxon>
        <taxon>Viridiplantae</taxon>
        <taxon>Streptophyta</taxon>
        <taxon>Embryophyta</taxon>
        <taxon>Tracheophyta</taxon>
        <taxon>Spermatophyta</taxon>
        <taxon>Magnoliopsida</taxon>
        <taxon>Liliopsida</taxon>
        <taxon>Poales</taxon>
        <taxon>Poaceae</taxon>
        <taxon>BOP clade</taxon>
        <taxon>Oryzoideae</taxon>
        <taxon>Oryzeae</taxon>
        <taxon>Oryzinae</taxon>
        <taxon>Oryza</taxon>
    </lineage>
</organism>
<name>A0A0D9ZJT3_9ORYZ</name>
<dbReference type="AlphaFoldDB" id="A0A0D9ZJT3"/>
<accession>A0A0D9ZJT3</accession>
<reference evidence="2" key="1">
    <citation type="submission" date="2015-04" db="UniProtKB">
        <authorList>
            <consortium name="EnsemblPlants"/>
        </authorList>
    </citation>
    <scope>IDENTIFICATION</scope>
</reference>
<dbReference type="HOGENOM" id="CLU_1512859_0_0_1"/>
<keyword evidence="3" id="KW-1185">Reference proteome</keyword>
<dbReference type="EnsemblPlants" id="OGLUM04G09610.1">
    <property type="protein sequence ID" value="OGLUM04G09610.1"/>
    <property type="gene ID" value="OGLUM04G09610"/>
</dbReference>